<comment type="caution">
    <text evidence="2">The sequence shown here is derived from an EMBL/GenBank/DDBJ whole genome shotgun (WGS) entry which is preliminary data.</text>
</comment>
<evidence type="ECO:0000313" key="2">
    <source>
        <dbReference type="EMBL" id="MDH5830374.1"/>
    </source>
</evidence>
<reference evidence="2 3" key="1">
    <citation type="submission" date="2023-04" db="EMBL/GenBank/DDBJ databases">
        <title>Luteimonas sp. M1R5S18.</title>
        <authorList>
            <person name="Sun J.-Q."/>
        </authorList>
    </citation>
    <scope>NUCLEOTIDE SEQUENCE [LARGE SCALE GENOMIC DNA]</scope>
    <source>
        <strain evidence="2 3">M1R5S18</strain>
    </source>
</reference>
<feature type="region of interest" description="Disordered" evidence="1">
    <location>
        <begin position="69"/>
        <end position="90"/>
    </location>
</feature>
<evidence type="ECO:0008006" key="4">
    <source>
        <dbReference type="Google" id="ProtNLM"/>
    </source>
</evidence>
<name>A0ABT6JI67_9GAMM</name>
<sequence length="191" mass="20345">MPDHPSDARPPRDWAQAFAALPPETPPADGWQAVSARLDARGRPRWPLWMAAAAVLMLAVALPWRLSPPGSETNPPTTPASLAGRAAGPAQAGDSALAQLQAESARLEALLAFARDERVSSATAALLAEQMDDDLAAIDAALMQPGLPIETRRALWQQRVDGLRAVTGFESNRRWLAAQGTRYDAALVAVD</sequence>
<gene>
    <name evidence="2" type="ORF">QFW80_07570</name>
</gene>
<dbReference type="EMBL" id="JARXRN010000021">
    <property type="protein sequence ID" value="MDH5830374.1"/>
    <property type="molecule type" value="Genomic_DNA"/>
</dbReference>
<keyword evidence="3" id="KW-1185">Reference proteome</keyword>
<dbReference type="RefSeq" id="WP_280601011.1">
    <property type="nucleotide sequence ID" value="NZ_JARXRN010000021.1"/>
</dbReference>
<evidence type="ECO:0000256" key="1">
    <source>
        <dbReference type="SAM" id="MobiDB-lite"/>
    </source>
</evidence>
<proteinExistence type="predicted"/>
<organism evidence="2 3">
    <name type="scientific">Luteimonas rhizosphaericola</name>
    <dbReference type="NCBI Taxonomy" id="3042024"/>
    <lineage>
        <taxon>Bacteria</taxon>
        <taxon>Pseudomonadati</taxon>
        <taxon>Pseudomonadota</taxon>
        <taxon>Gammaproteobacteria</taxon>
        <taxon>Lysobacterales</taxon>
        <taxon>Lysobacteraceae</taxon>
        <taxon>Luteimonas</taxon>
    </lineage>
</organism>
<protein>
    <recommendedName>
        <fullName evidence="4">DUF3379 domain-containing protein</fullName>
    </recommendedName>
</protein>
<evidence type="ECO:0000313" key="3">
    <source>
        <dbReference type="Proteomes" id="UP001156831"/>
    </source>
</evidence>
<dbReference type="Proteomes" id="UP001156831">
    <property type="component" value="Unassembled WGS sequence"/>
</dbReference>
<accession>A0ABT6JI67</accession>